<evidence type="ECO:0000259" key="1">
    <source>
        <dbReference type="Pfam" id="PF18582"/>
    </source>
</evidence>
<feature type="domain" description="Hydrazine synthase alpha subunit middle" evidence="1">
    <location>
        <begin position="7"/>
        <end position="71"/>
    </location>
</feature>
<sequence length="383" mass="43437">YQTTASRGTMFVRRLIGTVPVEEDGSAYFVTPAYRDISFNALDADGKTLKRMGSTTQVMPGEIHGCVGCHEHRESSPPVRMTRPLALRRGPSMPQRPDWGTNGIIDFVKVVQPILDQHCVECHGGPQPDGLLDLSGDKTAYFNMAYNQLVDRDWVQYLGPAAVGHGETSTRALGSPISRICRYFESDHYDVKVTDQQRRTIYTWIDANIPYYGTYEYTDGHVMGARDRWYVHDKDKWFQKDFLPVFYRRCQKCHERPVEDIHIYNFNPGGAVIVTSSTWPDSALNQFQFGYGRPNYLAQIGPAHRINLTHPEWSLMLTAPLSKSAGGLGLCQPKEGLPRPFADKNDPDYQAMLRALHRGHERLFANPRVDMLAESADKDKHDE</sequence>
<protein>
    <recommendedName>
        <fullName evidence="1">Hydrazine synthase alpha subunit middle domain-containing protein</fullName>
    </recommendedName>
</protein>
<organism evidence="2">
    <name type="scientific">marine sediment metagenome</name>
    <dbReference type="NCBI Taxonomy" id="412755"/>
    <lineage>
        <taxon>unclassified sequences</taxon>
        <taxon>metagenomes</taxon>
        <taxon>ecological metagenomes</taxon>
    </lineage>
</organism>
<comment type="caution">
    <text evidence="2">The sequence shown here is derived from an EMBL/GenBank/DDBJ whole genome shotgun (WGS) entry which is preliminary data.</text>
</comment>
<evidence type="ECO:0000313" key="2">
    <source>
        <dbReference type="EMBL" id="KKL50180.1"/>
    </source>
</evidence>
<dbReference type="InterPro" id="IPR036280">
    <property type="entry name" value="Multihaem_cyt_sf"/>
</dbReference>
<name>A0A0F9EYS6_9ZZZZ</name>
<reference evidence="2" key="1">
    <citation type="journal article" date="2015" name="Nature">
        <title>Complex archaea that bridge the gap between prokaryotes and eukaryotes.</title>
        <authorList>
            <person name="Spang A."/>
            <person name="Saw J.H."/>
            <person name="Jorgensen S.L."/>
            <person name="Zaremba-Niedzwiedzka K."/>
            <person name="Martijn J."/>
            <person name="Lind A.E."/>
            <person name="van Eijk R."/>
            <person name="Schleper C."/>
            <person name="Guy L."/>
            <person name="Ettema T.J."/>
        </authorList>
    </citation>
    <scope>NUCLEOTIDE SEQUENCE</scope>
</reference>
<dbReference type="Pfam" id="PF18582">
    <property type="entry name" value="HZS_alpha"/>
    <property type="match status" value="1"/>
</dbReference>
<gene>
    <name evidence="2" type="ORF">LCGC14_2308090</name>
</gene>
<feature type="non-terminal residue" evidence="2">
    <location>
        <position position="1"/>
    </location>
</feature>
<dbReference type="InterPro" id="IPR040698">
    <property type="entry name" value="HZS_alpha_mid"/>
</dbReference>
<accession>A0A0F9EYS6</accession>
<proteinExistence type="predicted"/>
<dbReference type="EMBL" id="LAZR01032694">
    <property type="protein sequence ID" value="KKL50180.1"/>
    <property type="molecule type" value="Genomic_DNA"/>
</dbReference>
<dbReference type="AlphaFoldDB" id="A0A0F9EYS6"/>
<dbReference type="SUPFAM" id="SSF48695">
    <property type="entry name" value="Multiheme cytochromes"/>
    <property type="match status" value="1"/>
</dbReference>